<feature type="chain" id="PRO_5028904377" evidence="10">
    <location>
        <begin position="19"/>
        <end position="690"/>
    </location>
</feature>
<evidence type="ECO:0000256" key="2">
    <source>
        <dbReference type="ARBA" id="ARBA00022692"/>
    </source>
</evidence>
<dbReference type="PANTHER" id="PTHR24025">
    <property type="entry name" value="DESMOGLEIN FAMILY MEMBER"/>
    <property type="match status" value="1"/>
</dbReference>
<reference evidence="12" key="1">
    <citation type="journal article" date="2013" name="Genetics">
        <title>The draft genome and transcriptome of Panagrellus redivivus are shaped by the harsh demands of a free-living lifestyle.</title>
        <authorList>
            <person name="Srinivasan J."/>
            <person name="Dillman A.R."/>
            <person name="Macchietto M.G."/>
            <person name="Heikkinen L."/>
            <person name="Lakso M."/>
            <person name="Fracchia K.M."/>
            <person name="Antoshechkin I."/>
            <person name="Mortazavi A."/>
            <person name="Wong G."/>
            <person name="Sternberg P.W."/>
        </authorList>
    </citation>
    <scope>NUCLEOTIDE SEQUENCE [LARGE SCALE GENOMIC DNA]</scope>
    <source>
        <strain evidence="12">MT8872</strain>
    </source>
</reference>
<evidence type="ECO:0000256" key="1">
    <source>
        <dbReference type="ARBA" id="ARBA00004370"/>
    </source>
</evidence>
<dbReference type="PRINTS" id="PR00205">
    <property type="entry name" value="CADHERIN"/>
</dbReference>
<dbReference type="Pfam" id="PF00028">
    <property type="entry name" value="Cadherin"/>
    <property type="match status" value="1"/>
</dbReference>
<evidence type="ECO:0000313" key="12">
    <source>
        <dbReference type="Proteomes" id="UP000492821"/>
    </source>
</evidence>
<dbReference type="SUPFAM" id="SSF49313">
    <property type="entry name" value="Cadherin-like"/>
    <property type="match status" value="4"/>
</dbReference>
<dbReference type="Gene3D" id="2.60.40.60">
    <property type="entry name" value="Cadherins"/>
    <property type="match status" value="4"/>
</dbReference>
<dbReference type="InterPro" id="IPR015919">
    <property type="entry name" value="Cadherin-like_sf"/>
</dbReference>
<evidence type="ECO:0000259" key="11">
    <source>
        <dbReference type="PROSITE" id="PS50268"/>
    </source>
</evidence>
<dbReference type="Proteomes" id="UP000492821">
    <property type="component" value="Unassembled WGS sequence"/>
</dbReference>
<feature type="transmembrane region" description="Helical" evidence="9">
    <location>
        <begin position="530"/>
        <end position="552"/>
    </location>
</feature>
<keyword evidence="10" id="KW-0732">Signal</keyword>
<evidence type="ECO:0000256" key="7">
    <source>
        <dbReference type="ARBA" id="ARBA00023136"/>
    </source>
</evidence>
<feature type="domain" description="Cadherin" evidence="11">
    <location>
        <begin position="139"/>
        <end position="247"/>
    </location>
</feature>
<evidence type="ECO:0000256" key="3">
    <source>
        <dbReference type="ARBA" id="ARBA00022737"/>
    </source>
</evidence>
<keyword evidence="6 9" id="KW-1133">Transmembrane helix</keyword>
<evidence type="ECO:0000256" key="5">
    <source>
        <dbReference type="ARBA" id="ARBA00022889"/>
    </source>
</evidence>
<dbReference type="PROSITE" id="PS00232">
    <property type="entry name" value="CADHERIN_1"/>
    <property type="match status" value="1"/>
</dbReference>
<keyword evidence="3" id="KW-0677">Repeat</keyword>
<keyword evidence="5" id="KW-0130">Cell adhesion</keyword>
<keyword evidence="12" id="KW-1185">Reference proteome</keyword>
<keyword evidence="7 9" id="KW-0472">Membrane</keyword>
<dbReference type="GO" id="GO:0005911">
    <property type="term" value="C:cell-cell junction"/>
    <property type="evidence" value="ECO:0007669"/>
    <property type="project" value="TreeGrafter"/>
</dbReference>
<keyword evidence="4 8" id="KW-0106">Calcium</keyword>
<dbReference type="InterPro" id="IPR050971">
    <property type="entry name" value="Cadherin-domain_protein"/>
</dbReference>
<dbReference type="SMART" id="SM00112">
    <property type="entry name" value="CA"/>
    <property type="match status" value="3"/>
</dbReference>
<dbReference type="PROSITE" id="PS50268">
    <property type="entry name" value="CADHERIN_2"/>
    <property type="match status" value="3"/>
</dbReference>
<dbReference type="WBParaSite" id="Pan_g21236.t1">
    <property type="protein sequence ID" value="Pan_g21236.t1"/>
    <property type="gene ID" value="Pan_g21236"/>
</dbReference>
<dbReference type="GO" id="GO:0007156">
    <property type="term" value="P:homophilic cell adhesion via plasma membrane adhesion molecules"/>
    <property type="evidence" value="ECO:0007669"/>
    <property type="project" value="InterPro"/>
</dbReference>
<name>A0A7E4VI44_PANRE</name>
<dbReference type="InterPro" id="IPR002126">
    <property type="entry name" value="Cadherin-like_dom"/>
</dbReference>
<evidence type="ECO:0000256" key="9">
    <source>
        <dbReference type="SAM" id="Phobius"/>
    </source>
</evidence>
<evidence type="ECO:0000256" key="8">
    <source>
        <dbReference type="PROSITE-ProRule" id="PRU00043"/>
    </source>
</evidence>
<evidence type="ECO:0000256" key="4">
    <source>
        <dbReference type="ARBA" id="ARBA00022837"/>
    </source>
</evidence>
<dbReference type="PANTHER" id="PTHR24025:SF31">
    <property type="entry name" value="NEURAL-CADHERIN"/>
    <property type="match status" value="1"/>
</dbReference>
<dbReference type="InterPro" id="IPR020894">
    <property type="entry name" value="Cadherin_CS"/>
</dbReference>
<feature type="domain" description="Cadherin" evidence="11">
    <location>
        <begin position="48"/>
        <end position="138"/>
    </location>
</feature>
<proteinExistence type="predicted"/>
<sequence>MAALRYLAFGLALLFVEANPKSRVGSDIATKPIGFRSGCALTEKTADISSTLAELPLRGHTFGPDADIQLKLLRGSEHVSLDARNKKLILEEALDRDNGLTRFEVVIECKSLLDDTLPQLNISTFVTIKDVNDNAPEFDKAEYAINLPEELPEGTPVALDFEAVDIDQEGPNSFVKYRIIAPEGADELLTIPDPYKPQIVVAGRIDFEKLRHFEVEIEAEDGGSPSQKSKAKLNVIVTDVDDLNPVFQHENYHTNSIQDQIFEVFPDPIFAKDADTLNDPVYYELTGEFAEFYSINGTGTVRLVKDTVISTTLFVHARQVNRPERAATAILRVTNQSSIEFQHLLYSIQLTSNSPKGMEVAQAKAISSTPNTKLRYNILEDEAHIAYIEELTGRIFLNATPTKEKYAMRLLATDGKSRAWSRLELTVKKVNVYEPEFDQPEYYFDVNGPDLIGQVRAVDRDENDTISYRLLNLHDLFTIDSDGMLAHKISNKLTPGMAYELVVMAEDSQKHKSFVNVVLKTPSAQQSMNFFLICALFIIGGAILVLFGMLFARKVISCWPTVWPTARHHDNSWRGKQLSDSGVVITRSAGSETDSYPHRISHRRFGSSTSIEDKDRDTAAISYSNTSFPPPPAALLPSLPTAITSTALMTSQSATCVVSQAGSAQHNVEAATANSSPARMRNPNAPAIYF</sequence>
<comment type="subcellular location">
    <subcellularLocation>
        <location evidence="1">Membrane</location>
    </subcellularLocation>
</comment>
<dbReference type="GO" id="GO:0005886">
    <property type="term" value="C:plasma membrane"/>
    <property type="evidence" value="ECO:0007669"/>
    <property type="project" value="InterPro"/>
</dbReference>
<evidence type="ECO:0000256" key="10">
    <source>
        <dbReference type="SAM" id="SignalP"/>
    </source>
</evidence>
<organism evidence="12 13">
    <name type="scientific">Panagrellus redivivus</name>
    <name type="common">Microworm</name>
    <dbReference type="NCBI Taxonomy" id="6233"/>
    <lineage>
        <taxon>Eukaryota</taxon>
        <taxon>Metazoa</taxon>
        <taxon>Ecdysozoa</taxon>
        <taxon>Nematoda</taxon>
        <taxon>Chromadorea</taxon>
        <taxon>Rhabditida</taxon>
        <taxon>Tylenchina</taxon>
        <taxon>Panagrolaimomorpha</taxon>
        <taxon>Panagrolaimoidea</taxon>
        <taxon>Panagrolaimidae</taxon>
        <taxon>Panagrellus</taxon>
    </lineage>
</organism>
<dbReference type="GO" id="GO:0005509">
    <property type="term" value="F:calcium ion binding"/>
    <property type="evidence" value="ECO:0007669"/>
    <property type="project" value="UniProtKB-UniRule"/>
</dbReference>
<feature type="signal peptide" evidence="10">
    <location>
        <begin position="1"/>
        <end position="18"/>
    </location>
</feature>
<keyword evidence="2 9" id="KW-0812">Transmembrane</keyword>
<protein>
    <submittedName>
        <fullName evidence="13">Cadherin-89D</fullName>
    </submittedName>
</protein>
<dbReference type="AlphaFoldDB" id="A0A7E4VI44"/>
<dbReference type="CDD" id="cd11304">
    <property type="entry name" value="Cadherin_repeat"/>
    <property type="match status" value="2"/>
</dbReference>
<reference evidence="13" key="2">
    <citation type="submission" date="2020-10" db="UniProtKB">
        <authorList>
            <consortium name="WormBaseParasite"/>
        </authorList>
    </citation>
    <scope>IDENTIFICATION</scope>
</reference>
<feature type="domain" description="Cadherin" evidence="11">
    <location>
        <begin position="342"/>
        <end position="437"/>
    </location>
</feature>
<evidence type="ECO:0000313" key="13">
    <source>
        <dbReference type="WBParaSite" id="Pan_g21236.t1"/>
    </source>
</evidence>
<evidence type="ECO:0000256" key="6">
    <source>
        <dbReference type="ARBA" id="ARBA00022989"/>
    </source>
</evidence>
<accession>A0A7E4VI44</accession>